<organism evidence="2">
    <name type="scientific">Caldilinea aerophila</name>
    <dbReference type="NCBI Taxonomy" id="133453"/>
    <lineage>
        <taxon>Bacteria</taxon>
        <taxon>Bacillati</taxon>
        <taxon>Chloroflexota</taxon>
        <taxon>Caldilineae</taxon>
        <taxon>Caldilineales</taxon>
        <taxon>Caldilineaceae</taxon>
        <taxon>Caldilinea</taxon>
    </lineage>
</organism>
<dbReference type="GO" id="GO:0022857">
    <property type="term" value="F:transmembrane transporter activity"/>
    <property type="evidence" value="ECO:0007669"/>
    <property type="project" value="InterPro"/>
</dbReference>
<sequence length="303" mass="32907">MTRALRLATYSLTSLVGLAAFLYPFWLPEVTQNADGTLAHAHDSALMVTLLVGLCFVVLLLEVQQDAVGAKMIALLGVLVAINATLRFIETAIPGPGGFSPIFLLIVLGGYVFGGGFGFLLGALTLLVSALVTGGVGPWLPYQMFAAGWVGLTAPLCRPIAAFLDRVTTPRVSRALHHSLRTELWTLALFAAYWGLLYGAIMNLWFWPFAVGPAQMHWTPGVGAWETVQRYLVFYVVTSLAWDLARAGGNLLLVAVAGTALLRILRRFQRRFTFVYAPTIYQEGASQESASREGKAEIAWTSQ</sequence>
<dbReference type="InterPro" id="IPR017196">
    <property type="entry name" value="ECF_substrate-spec_UCP037395"/>
</dbReference>
<keyword evidence="1" id="KW-0812">Transmembrane</keyword>
<keyword evidence="1" id="KW-1133">Transmembrane helix</keyword>
<accession>A0A7C1JL42</accession>
<comment type="caution">
    <text evidence="2">The sequence shown here is derived from an EMBL/GenBank/DDBJ whole genome shotgun (WGS) entry which is preliminary data.</text>
</comment>
<feature type="transmembrane region" description="Helical" evidence="1">
    <location>
        <begin position="120"/>
        <end position="140"/>
    </location>
</feature>
<feature type="transmembrane region" description="Helical" evidence="1">
    <location>
        <begin position="7"/>
        <end position="26"/>
    </location>
</feature>
<protein>
    <submittedName>
        <fullName evidence="2">ECF transporter S component</fullName>
    </submittedName>
</protein>
<feature type="transmembrane region" description="Helical" evidence="1">
    <location>
        <begin position="70"/>
        <end position="89"/>
    </location>
</feature>
<dbReference type="AlphaFoldDB" id="A0A7C1JL42"/>
<proteinExistence type="predicted"/>
<dbReference type="Gene3D" id="1.10.1760.20">
    <property type="match status" value="1"/>
</dbReference>
<gene>
    <name evidence="2" type="ORF">ENQ20_10695</name>
</gene>
<feature type="transmembrane region" description="Helical" evidence="1">
    <location>
        <begin position="244"/>
        <end position="265"/>
    </location>
</feature>
<evidence type="ECO:0000256" key="1">
    <source>
        <dbReference type="SAM" id="Phobius"/>
    </source>
</evidence>
<feature type="transmembrane region" description="Helical" evidence="1">
    <location>
        <begin position="95"/>
        <end position="113"/>
    </location>
</feature>
<feature type="transmembrane region" description="Helical" evidence="1">
    <location>
        <begin position="146"/>
        <end position="164"/>
    </location>
</feature>
<dbReference type="PIRSF" id="PIRSF037395">
    <property type="entry name" value="UCP037395_ABCper"/>
    <property type="match status" value="1"/>
</dbReference>
<evidence type="ECO:0000313" key="2">
    <source>
        <dbReference type="EMBL" id="HDX31942.1"/>
    </source>
</evidence>
<feature type="transmembrane region" description="Helical" evidence="1">
    <location>
        <begin position="46"/>
        <end position="63"/>
    </location>
</feature>
<reference evidence="2" key="1">
    <citation type="journal article" date="2020" name="mSystems">
        <title>Genome- and Community-Level Interaction Insights into Carbon Utilization and Element Cycling Functions of Hydrothermarchaeota in Hydrothermal Sediment.</title>
        <authorList>
            <person name="Zhou Z."/>
            <person name="Liu Y."/>
            <person name="Xu W."/>
            <person name="Pan J."/>
            <person name="Luo Z.H."/>
            <person name="Li M."/>
        </authorList>
    </citation>
    <scope>NUCLEOTIDE SEQUENCE [LARGE SCALE GENOMIC DNA]</scope>
    <source>
        <strain evidence="2">SpSt-289</strain>
    </source>
</reference>
<dbReference type="EMBL" id="DSMG01000102">
    <property type="protein sequence ID" value="HDX31942.1"/>
    <property type="molecule type" value="Genomic_DNA"/>
</dbReference>
<dbReference type="InterPro" id="IPR024529">
    <property type="entry name" value="ECF_trnsprt_substrate-spec"/>
</dbReference>
<keyword evidence="1" id="KW-0472">Membrane</keyword>
<dbReference type="Pfam" id="PF12822">
    <property type="entry name" value="ECF_trnsprt"/>
    <property type="match status" value="1"/>
</dbReference>
<feature type="transmembrane region" description="Helical" evidence="1">
    <location>
        <begin position="184"/>
        <end position="207"/>
    </location>
</feature>
<name>A0A7C1JL42_9CHLR</name>